<name>A0ABP0Z5G4_9ROSI</name>
<keyword evidence="1" id="KW-1133">Transmembrane helix</keyword>
<evidence type="ECO:0000256" key="1">
    <source>
        <dbReference type="SAM" id="Phobius"/>
    </source>
</evidence>
<organism evidence="3 4">
    <name type="scientific">Citrullus colocynthis</name>
    <name type="common">colocynth</name>
    <dbReference type="NCBI Taxonomy" id="252529"/>
    <lineage>
        <taxon>Eukaryota</taxon>
        <taxon>Viridiplantae</taxon>
        <taxon>Streptophyta</taxon>
        <taxon>Embryophyta</taxon>
        <taxon>Tracheophyta</taxon>
        <taxon>Spermatophyta</taxon>
        <taxon>Magnoliopsida</taxon>
        <taxon>eudicotyledons</taxon>
        <taxon>Gunneridae</taxon>
        <taxon>Pentapetalae</taxon>
        <taxon>rosids</taxon>
        <taxon>fabids</taxon>
        <taxon>Cucurbitales</taxon>
        <taxon>Cucurbitaceae</taxon>
        <taxon>Benincaseae</taxon>
        <taxon>Citrullus</taxon>
    </lineage>
</organism>
<proteinExistence type="predicted"/>
<reference evidence="3 4" key="1">
    <citation type="submission" date="2024-03" db="EMBL/GenBank/DDBJ databases">
        <authorList>
            <person name="Gkanogiannis A."/>
            <person name="Becerra Lopez-Lavalle L."/>
        </authorList>
    </citation>
    <scope>NUCLEOTIDE SEQUENCE [LARGE SCALE GENOMIC DNA]</scope>
</reference>
<protein>
    <submittedName>
        <fullName evidence="3">Uncharacterized protein</fullName>
    </submittedName>
</protein>
<keyword evidence="1" id="KW-0472">Membrane</keyword>
<sequence>MSSSKGATSMAGFSIHRAMRLFVVPLVLLLAVARAQDAGGLAPLPAMDAGTGFQVTFPSGGALLSMFISLVALLWH</sequence>
<evidence type="ECO:0000313" key="4">
    <source>
        <dbReference type="Proteomes" id="UP001642487"/>
    </source>
</evidence>
<feature type="transmembrane region" description="Helical" evidence="1">
    <location>
        <begin position="51"/>
        <end position="75"/>
    </location>
</feature>
<dbReference type="EMBL" id="OZ021742">
    <property type="protein sequence ID" value="CAK9328024.1"/>
    <property type="molecule type" value="Genomic_DNA"/>
</dbReference>
<feature type="signal peptide" evidence="2">
    <location>
        <begin position="1"/>
        <end position="35"/>
    </location>
</feature>
<accession>A0ABP0Z5G4</accession>
<keyword evidence="4" id="KW-1185">Reference proteome</keyword>
<dbReference type="PANTHER" id="PTHR33659:SF10">
    <property type="match status" value="1"/>
</dbReference>
<evidence type="ECO:0000256" key="2">
    <source>
        <dbReference type="SAM" id="SignalP"/>
    </source>
</evidence>
<dbReference type="Proteomes" id="UP001642487">
    <property type="component" value="Chromosome 8"/>
</dbReference>
<feature type="chain" id="PRO_5046610507" evidence="2">
    <location>
        <begin position="36"/>
        <end position="76"/>
    </location>
</feature>
<keyword evidence="2" id="KW-0732">Signal</keyword>
<gene>
    <name evidence="3" type="ORF">CITCOLO1_LOCUS20426</name>
</gene>
<dbReference type="PANTHER" id="PTHR33659">
    <property type="entry name" value="PROTEIN, PUTATIVE-RELATED-RELATED"/>
    <property type="match status" value="1"/>
</dbReference>
<evidence type="ECO:0000313" key="3">
    <source>
        <dbReference type="EMBL" id="CAK9328024.1"/>
    </source>
</evidence>
<keyword evidence="1" id="KW-0812">Transmembrane</keyword>